<dbReference type="Proteomes" id="UP000003860">
    <property type="component" value="Unassembled WGS sequence"/>
</dbReference>
<feature type="domain" description="Response regulatory" evidence="8">
    <location>
        <begin position="5"/>
        <end position="124"/>
    </location>
</feature>
<comment type="caution">
    <text evidence="9">The sequence shown here is derived from an EMBL/GenBank/DDBJ whole genome shotgun (WGS) entry which is preliminary data.</text>
</comment>
<evidence type="ECO:0000256" key="5">
    <source>
        <dbReference type="ARBA" id="ARBA00024867"/>
    </source>
</evidence>
<dbReference type="Pfam" id="PF00196">
    <property type="entry name" value="GerE"/>
    <property type="match status" value="1"/>
</dbReference>
<feature type="domain" description="HTH luxR-type" evidence="7">
    <location>
        <begin position="141"/>
        <end position="206"/>
    </location>
</feature>
<keyword evidence="4" id="KW-0804">Transcription</keyword>
<dbReference type="SMART" id="SM00421">
    <property type="entry name" value="HTH_LUXR"/>
    <property type="match status" value="1"/>
</dbReference>
<evidence type="ECO:0000259" key="7">
    <source>
        <dbReference type="PROSITE" id="PS50043"/>
    </source>
</evidence>
<dbReference type="InterPro" id="IPR039420">
    <property type="entry name" value="WalR-like"/>
</dbReference>
<evidence type="ECO:0000256" key="1">
    <source>
        <dbReference type="ARBA" id="ARBA00018672"/>
    </source>
</evidence>
<dbReference type="InterPro" id="IPR016032">
    <property type="entry name" value="Sig_transdc_resp-reg_C-effctor"/>
</dbReference>
<dbReference type="SMART" id="SM00448">
    <property type="entry name" value="REC"/>
    <property type="match status" value="1"/>
</dbReference>
<evidence type="ECO:0000259" key="8">
    <source>
        <dbReference type="PROSITE" id="PS50110"/>
    </source>
</evidence>
<dbReference type="OrthoDB" id="9779069at2"/>
<dbReference type="SUPFAM" id="SSF46894">
    <property type="entry name" value="C-terminal effector domain of the bipartite response regulators"/>
    <property type="match status" value="1"/>
</dbReference>
<protein>
    <recommendedName>
        <fullName evidence="1">Stage 0 sporulation protein A homolog</fullName>
    </recommendedName>
</protein>
<accession>F1TCA2</accession>
<dbReference type="GO" id="GO:0000160">
    <property type="term" value="P:phosphorelay signal transduction system"/>
    <property type="evidence" value="ECO:0007669"/>
    <property type="project" value="InterPro"/>
</dbReference>
<proteinExistence type="predicted"/>
<evidence type="ECO:0000313" key="9">
    <source>
        <dbReference type="EMBL" id="EGD48017.1"/>
    </source>
</evidence>
<sequence length="212" mass="24432">MCKIKIAILDDDIDWIESIKLYLNSCEDISIVGTAVNRQDLSELLQERKDIDIVLLDIILNQNKYDGIYIAAEILHLYENLKIIMLTCLNEEKSIIDSFTAGAINYVLKTDYKQIPYTIRTVFNRCCPTEILAKSFAKQQEEKMLDILTKSEREIINLIQQGYTQSKIAKILYKSQGTLRCQINKIIKKFGVSSSKEAVEKITMRGFYKNKS</sequence>
<dbReference type="PANTHER" id="PTHR43214">
    <property type="entry name" value="TWO-COMPONENT RESPONSE REGULATOR"/>
    <property type="match status" value="1"/>
</dbReference>
<dbReference type="STRING" id="588581.Cpap_2703"/>
<feature type="modified residue" description="4-aspartylphosphate" evidence="6">
    <location>
        <position position="57"/>
    </location>
</feature>
<dbReference type="PROSITE" id="PS50110">
    <property type="entry name" value="RESPONSE_REGULATORY"/>
    <property type="match status" value="1"/>
</dbReference>
<dbReference type="InterPro" id="IPR001789">
    <property type="entry name" value="Sig_transdc_resp-reg_receiver"/>
</dbReference>
<keyword evidence="10" id="KW-1185">Reference proteome</keyword>
<dbReference type="RefSeq" id="WP_004618833.1">
    <property type="nucleotide sequence ID" value="NZ_ACXX02000005.1"/>
</dbReference>
<keyword evidence="3" id="KW-0238">DNA-binding</keyword>
<reference evidence="9" key="2">
    <citation type="submission" date="2011-01" db="EMBL/GenBank/DDBJ databases">
        <title>The Non-contiguous Finished genome of Clostridium papyrosolvens.</title>
        <authorList>
            <person name="Lucas S."/>
            <person name="Copeland A."/>
            <person name="Lapidus A."/>
            <person name="Cheng J.-F."/>
            <person name="Goodwin L."/>
            <person name="Pitluck S."/>
            <person name="Misra M."/>
            <person name="Chertkov O."/>
            <person name="Detter J.C."/>
            <person name="Han C."/>
            <person name="Tapia R."/>
            <person name="Land M."/>
            <person name="Hauser L."/>
            <person name="Kyrpides N."/>
            <person name="Ivanova N."/>
            <person name="Pagani I."/>
            <person name="Mouttaki H."/>
            <person name="He Z."/>
            <person name="Zhou J."/>
            <person name="Hemme C.L."/>
            <person name="Woyke T."/>
        </authorList>
    </citation>
    <scope>NUCLEOTIDE SEQUENCE [LARGE SCALE GENOMIC DNA]</scope>
    <source>
        <strain evidence="9">DSM 2782</strain>
    </source>
</reference>
<dbReference type="eggNOG" id="COG2197">
    <property type="taxonomic scope" value="Bacteria"/>
</dbReference>
<organism evidence="9 10">
    <name type="scientific">Ruminiclostridium papyrosolvens DSM 2782</name>
    <dbReference type="NCBI Taxonomy" id="588581"/>
    <lineage>
        <taxon>Bacteria</taxon>
        <taxon>Bacillati</taxon>
        <taxon>Bacillota</taxon>
        <taxon>Clostridia</taxon>
        <taxon>Eubacteriales</taxon>
        <taxon>Oscillospiraceae</taxon>
        <taxon>Ruminiclostridium</taxon>
    </lineage>
</organism>
<dbReference type="InterPro" id="IPR000792">
    <property type="entry name" value="Tscrpt_reg_LuxR_C"/>
</dbReference>
<dbReference type="PRINTS" id="PR00038">
    <property type="entry name" value="HTHLUXR"/>
</dbReference>
<keyword evidence="2" id="KW-0805">Transcription regulation</keyword>
<reference evidence="9" key="1">
    <citation type="submission" date="2009-07" db="EMBL/GenBank/DDBJ databases">
        <authorList>
            <consortium name="US DOE Joint Genome Institute (JGI-PGF)"/>
            <person name="Lucas S."/>
            <person name="Copeland A."/>
            <person name="Lapidus A."/>
            <person name="Glavina del Rio T."/>
            <person name="Tice H."/>
            <person name="Bruce D."/>
            <person name="Goodwin L."/>
            <person name="Pitluck S."/>
            <person name="Larimer F."/>
            <person name="Land M.L."/>
            <person name="Mouttaki H."/>
            <person name="He Z."/>
            <person name="Zhou J."/>
            <person name="Hemme C.L."/>
        </authorList>
    </citation>
    <scope>NUCLEOTIDE SEQUENCE</scope>
    <source>
        <strain evidence="9">DSM 2782</strain>
    </source>
</reference>
<dbReference type="GO" id="GO:0003677">
    <property type="term" value="F:DNA binding"/>
    <property type="evidence" value="ECO:0007669"/>
    <property type="project" value="UniProtKB-KW"/>
</dbReference>
<dbReference type="PROSITE" id="PS50043">
    <property type="entry name" value="HTH_LUXR_2"/>
    <property type="match status" value="1"/>
</dbReference>
<evidence type="ECO:0000256" key="2">
    <source>
        <dbReference type="ARBA" id="ARBA00023015"/>
    </source>
</evidence>
<gene>
    <name evidence="9" type="ORF">Cpap_2703</name>
</gene>
<dbReference type="EMBL" id="ACXX02000005">
    <property type="protein sequence ID" value="EGD48017.1"/>
    <property type="molecule type" value="Genomic_DNA"/>
</dbReference>
<evidence type="ECO:0000256" key="6">
    <source>
        <dbReference type="PROSITE-ProRule" id="PRU00169"/>
    </source>
</evidence>
<evidence type="ECO:0000256" key="4">
    <source>
        <dbReference type="ARBA" id="ARBA00023163"/>
    </source>
</evidence>
<dbReference type="InterPro" id="IPR011006">
    <property type="entry name" value="CheY-like_superfamily"/>
</dbReference>
<dbReference type="GO" id="GO:0006355">
    <property type="term" value="P:regulation of DNA-templated transcription"/>
    <property type="evidence" value="ECO:0007669"/>
    <property type="project" value="InterPro"/>
</dbReference>
<evidence type="ECO:0000256" key="3">
    <source>
        <dbReference type="ARBA" id="ARBA00023125"/>
    </source>
</evidence>
<dbReference type="PANTHER" id="PTHR43214:SF43">
    <property type="entry name" value="TWO-COMPONENT RESPONSE REGULATOR"/>
    <property type="match status" value="1"/>
</dbReference>
<name>F1TCA2_9FIRM</name>
<dbReference type="InterPro" id="IPR036388">
    <property type="entry name" value="WH-like_DNA-bd_sf"/>
</dbReference>
<dbReference type="Pfam" id="PF00072">
    <property type="entry name" value="Response_reg"/>
    <property type="match status" value="1"/>
</dbReference>
<dbReference type="SUPFAM" id="SSF52172">
    <property type="entry name" value="CheY-like"/>
    <property type="match status" value="1"/>
</dbReference>
<keyword evidence="6" id="KW-0597">Phosphoprotein</keyword>
<dbReference type="Gene3D" id="1.10.10.10">
    <property type="entry name" value="Winged helix-like DNA-binding domain superfamily/Winged helix DNA-binding domain"/>
    <property type="match status" value="1"/>
</dbReference>
<evidence type="ECO:0000313" key="10">
    <source>
        <dbReference type="Proteomes" id="UP000003860"/>
    </source>
</evidence>
<comment type="function">
    <text evidence="5">May play the central regulatory role in sporulation. It may be an element of the effector pathway responsible for the activation of sporulation genes in response to nutritional stress. Spo0A may act in concert with spo0H (a sigma factor) to control the expression of some genes that are critical to the sporulation process.</text>
</comment>
<dbReference type="Gene3D" id="3.40.50.2300">
    <property type="match status" value="1"/>
</dbReference>
<dbReference type="AlphaFoldDB" id="F1TCA2"/>